<evidence type="ECO:0008006" key="4">
    <source>
        <dbReference type="Google" id="ProtNLM"/>
    </source>
</evidence>
<organism evidence="2 3">
    <name type="scientific">Tuber borchii</name>
    <name type="common">White truffle</name>
    <dbReference type="NCBI Taxonomy" id="42251"/>
    <lineage>
        <taxon>Eukaryota</taxon>
        <taxon>Fungi</taxon>
        <taxon>Dikarya</taxon>
        <taxon>Ascomycota</taxon>
        <taxon>Pezizomycotina</taxon>
        <taxon>Pezizomycetes</taxon>
        <taxon>Pezizales</taxon>
        <taxon>Tuberaceae</taxon>
        <taxon>Tuber</taxon>
    </lineage>
</organism>
<evidence type="ECO:0000313" key="2">
    <source>
        <dbReference type="EMBL" id="PUU83544.1"/>
    </source>
</evidence>
<gene>
    <name evidence="2" type="ORF">B9Z19DRAFT_1072037</name>
</gene>
<dbReference type="AlphaFoldDB" id="A0A2T7A734"/>
<comment type="caution">
    <text evidence="2">The sequence shown here is derived from an EMBL/GenBank/DDBJ whole genome shotgun (WGS) entry which is preliminary data.</text>
</comment>
<evidence type="ECO:0000256" key="1">
    <source>
        <dbReference type="SAM" id="SignalP"/>
    </source>
</evidence>
<keyword evidence="1" id="KW-0732">Signal</keyword>
<dbReference type="Proteomes" id="UP000244722">
    <property type="component" value="Unassembled WGS sequence"/>
</dbReference>
<proteinExistence type="predicted"/>
<evidence type="ECO:0000313" key="3">
    <source>
        <dbReference type="Proteomes" id="UP000244722"/>
    </source>
</evidence>
<accession>A0A2T7A734</accession>
<feature type="chain" id="PRO_5015779527" description="Secreted protein" evidence="1">
    <location>
        <begin position="30"/>
        <end position="136"/>
    </location>
</feature>
<feature type="signal peptide" evidence="1">
    <location>
        <begin position="1"/>
        <end position="29"/>
    </location>
</feature>
<name>A0A2T7A734_TUBBO</name>
<keyword evidence="3" id="KW-1185">Reference proteome</keyword>
<reference evidence="2 3" key="1">
    <citation type="submission" date="2017-04" db="EMBL/GenBank/DDBJ databases">
        <title>Draft genome sequence of Tuber borchii Vittad., a whitish edible truffle.</title>
        <authorList>
            <consortium name="DOE Joint Genome Institute"/>
            <person name="Murat C."/>
            <person name="Kuo A."/>
            <person name="Barry K.W."/>
            <person name="Clum A."/>
            <person name="Dockter R.B."/>
            <person name="Fauchery L."/>
            <person name="Iotti M."/>
            <person name="Kohler A."/>
            <person name="Labutti K."/>
            <person name="Lindquist E.A."/>
            <person name="Lipzen A."/>
            <person name="Ohm R.A."/>
            <person name="Wang M."/>
            <person name="Grigoriev I.V."/>
            <person name="Zambonelli A."/>
            <person name="Martin F.M."/>
        </authorList>
    </citation>
    <scope>NUCLEOTIDE SEQUENCE [LARGE SCALE GENOMIC DNA]</scope>
    <source>
        <strain evidence="2 3">Tbo3840</strain>
    </source>
</reference>
<protein>
    <recommendedName>
        <fullName evidence="4">Secreted protein</fullName>
    </recommendedName>
</protein>
<dbReference type="EMBL" id="NESQ01000009">
    <property type="protein sequence ID" value="PUU83544.1"/>
    <property type="molecule type" value="Genomic_DNA"/>
</dbReference>
<sequence length="136" mass="15975">MALPPSYAPRPYLPHALLAFLLLSPLLLQIPRISPLFPGLSQRVVTRSYRIRTLGLAAHLMPASGRTLLTMLEVPTHPRHLHLIYLRRWRRRHHRLEAPCSQVPLYLHLQVELELGPDIWVDQQTRDRRPHQPHRR</sequence>